<evidence type="ECO:0000313" key="2">
    <source>
        <dbReference type="EMBL" id="KAF6376388.1"/>
    </source>
</evidence>
<keyword evidence="1" id="KW-0732">Signal</keyword>
<sequence>MAPLIHKYCVVTVLYLTVADLQGSEFYKAQGGVNLLMIVHYQSSGFNRSCWLQMGTHTHPTNEVKGLYSKLRQCKARNLADPHPAAYLPVQRLTLAPLFPCSHQKEVPNLRSEISSHVSPLQLQEMHHEVHAQRLLAFLSSQVLPASFPLPHLDTDTPPWFPHWKSKLVCGIAHT</sequence>
<feature type="signal peptide" evidence="1">
    <location>
        <begin position="1"/>
        <end position="23"/>
    </location>
</feature>
<proteinExistence type="predicted"/>
<organism evidence="2 3">
    <name type="scientific">Rhinolophus ferrumequinum</name>
    <name type="common">Greater horseshoe bat</name>
    <dbReference type="NCBI Taxonomy" id="59479"/>
    <lineage>
        <taxon>Eukaryota</taxon>
        <taxon>Metazoa</taxon>
        <taxon>Chordata</taxon>
        <taxon>Craniata</taxon>
        <taxon>Vertebrata</taxon>
        <taxon>Euteleostomi</taxon>
        <taxon>Mammalia</taxon>
        <taxon>Eutheria</taxon>
        <taxon>Laurasiatheria</taxon>
        <taxon>Chiroptera</taxon>
        <taxon>Yinpterochiroptera</taxon>
        <taxon>Rhinolophoidea</taxon>
        <taxon>Rhinolophidae</taxon>
        <taxon>Rhinolophinae</taxon>
        <taxon>Rhinolophus</taxon>
    </lineage>
</organism>
<dbReference type="AlphaFoldDB" id="A0A7J7ZQI8"/>
<comment type="caution">
    <text evidence="2">The sequence shown here is derived from an EMBL/GenBank/DDBJ whole genome shotgun (WGS) entry which is preliminary data.</text>
</comment>
<feature type="chain" id="PRO_5029618477" evidence="1">
    <location>
        <begin position="24"/>
        <end position="175"/>
    </location>
</feature>
<accession>A0A7J7ZQI8</accession>
<dbReference type="EMBL" id="JACAGC010000003">
    <property type="protein sequence ID" value="KAF6376388.1"/>
    <property type="molecule type" value="Genomic_DNA"/>
</dbReference>
<reference evidence="2 3" key="1">
    <citation type="journal article" date="2020" name="Nature">
        <title>Six reference-quality genomes reveal evolution of bat adaptations.</title>
        <authorList>
            <person name="Jebb D."/>
            <person name="Huang Z."/>
            <person name="Pippel M."/>
            <person name="Hughes G.M."/>
            <person name="Lavrichenko K."/>
            <person name="Devanna P."/>
            <person name="Winkler S."/>
            <person name="Jermiin L.S."/>
            <person name="Skirmuntt E.C."/>
            <person name="Katzourakis A."/>
            <person name="Burkitt-Gray L."/>
            <person name="Ray D.A."/>
            <person name="Sullivan K.A.M."/>
            <person name="Roscito J.G."/>
            <person name="Kirilenko B.M."/>
            <person name="Davalos L.M."/>
            <person name="Corthals A.P."/>
            <person name="Power M.L."/>
            <person name="Jones G."/>
            <person name="Ransome R.D."/>
            <person name="Dechmann D.K.N."/>
            <person name="Locatelli A.G."/>
            <person name="Puechmaille S.J."/>
            <person name="Fedrigo O."/>
            <person name="Jarvis E.D."/>
            <person name="Hiller M."/>
            <person name="Vernes S.C."/>
            <person name="Myers E.W."/>
            <person name="Teeling E.C."/>
        </authorList>
    </citation>
    <scope>NUCLEOTIDE SEQUENCE [LARGE SCALE GENOMIC DNA]</scope>
    <source>
        <strain evidence="2">MRhiFer1</strain>
        <tissue evidence="2">Lung</tissue>
    </source>
</reference>
<evidence type="ECO:0000313" key="3">
    <source>
        <dbReference type="Proteomes" id="UP000585614"/>
    </source>
</evidence>
<protein>
    <submittedName>
        <fullName evidence="2">Uncharacterized protein</fullName>
    </submittedName>
</protein>
<evidence type="ECO:0000256" key="1">
    <source>
        <dbReference type="SAM" id="SignalP"/>
    </source>
</evidence>
<dbReference type="Proteomes" id="UP000585614">
    <property type="component" value="Unassembled WGS sequence"/>
</dbReference>
<name>A0A7J7ZQI8_RHIFE</name>
<gene>
    <name evidence="2" type="ORF">mRhiFer1_009581</name>
</gene>